<evidence type="ECO:0000313" key="2">
    <source>
        <dbReference type="EMBL" id="BCU70020.1"/>
    </source>
</evidence>
<feature type="transmembrane region" description="Helical" evidence="1">
    <location>
        <begin position="202"/>
        <end position="224"/>
    </location>
</feature>
<feature type="transmembrane region" description="Helical" evidence="1">
    <location>
        <begin position="262"/>
        <end position="279"/>
    </location>
</feature>
<dbReference type="RefSeq" id="WP_221290210.1">
    <property type="nucleotide sequence ID" value="NZ_AP024597.1"/>
</dbReference>
<evidence type="ECO:0000256" key="1">
    <source>
        <dbReference type="SAM" id="Phobius"/>
    </source>
</evidence>
<accession>A0A8D5ZJ63</accession>
<dbReference type="SUPFAM" id="SSF103473">
    <property type="entry name" value="MFS general substrate transporter"/>
    <property type="match status" value="1"/>
</dbReference>
<evidence type="ECO:0008006" key="4">
    <source>
        <dbReference type="Google" id="ProtNLM"/>
    </source>
</evidence>
<reference evidence="2 3" key="1">
    <citation type="submission" date="2021-04" db="EMBL/GenBank/DDBJ databases">
        <title>Complete genome sequence of Stygiolobus sp. KN-1.</title>
        <authorList>
            <person name="Nakamura K."/>
            <person name="Sakai H."/>
            <person name="Kurosawa N."/>
        </authorList>
    </citation>
    <scope>NUCLEOTIDE SEQUENCE [LARGE SCALE GENOMIC DNA]</scope>
    <source>
        <strain evidence="2 3">KN-1</strain>
    </source>
</reference>
<keyword evidence="1" id="KW-0472">Membrane</keyword>
<dbReference type="Proteomes" id="UP000825123">
    <property type="component" value="Chromosome"/>
</dbReference>
<organism evidence="2 3">
    <name type="scientific">Stygiolobus caldivivus</name>
    <dbReference type="NCBI Taxonomy" id="2824673"/>
    <lineage>
        <taxon>Archaea</taxon>
        <taxon>Thermoproteota</taxon>
        <taxon>Thermoprotei</taxon>
        <taxon>Sulfolobales</taxon>
        <taxon>Sulfolobaceae</taxon>
        <taxon>Stygiolobus</taxon>
    </lineage>
</organism>
<feature type="transmembrane region" description="Helical" evidence="1">
    <location>
        <begin position="92"/>
        <end position="109"/>
    </location>
</feature>
<sequence length="376" mass="41720">MKKNFLLASWLFGLGNSFSAPLLGLYIYINSSIVYTIDFLLVSSVFILTGYIVVGYLSSVWKRSTTYYVTGAALYIVFYLTLFSLGKSAPEYLALIGPLYGIAQGFYWSGWDVVFYNTPKKLNFFNKSSYLGFITGLVSPGVYGGILSVLHDSGYGVLFLLTTLLLLLSMAFVEDIPIDSVRLSLRNAVKVLNDNRAYKETMVALAVISGVNYVMGSLNVVLLYSVSKSYFDFTLLNYVLTSASILSVYVLRDRLVDKVKHYKLVLVSSVILVLSGPSVLLGEPIIYLLVFNVTSPLIYPVIDVVNWNNMDKRFLMDYLVNRQILLNTGRILSSLSEAFITGLSPNEGVIWLLPLVLIASLIFAKANSKKQVALEG</sequence>
<dbReference type="InterPro" id="IPR036259">
    <property type="entry name" value="MFS_trans_sf"/>
</dbReference>
<feature type="transmembrane region" description="Helical" evidence="1">
    <location>
        <begin position="130"/>
        <end position="149"/>
    </location>
</feature>
<dbReference type="PANTHER" id="PTHR23526:SF2">
    <property type="entry name" value="MAJOR FACILITATOR SUPERFAMILY (MFS) PROFILE DOMAIN-CONTAINING PROTEIN"/>
    <property type="match status" value="1"/>
</dbReference>
<keyword evidence="3" id="KW-1185">Reference proteome</keyword>
<dbReference type="AlphaFoldDB" id="A0A8D5ZJ63"/>
<feature type="transmembrane region" description="Helical" evidence="1">
    <location>
        <begin position="66"/>
        <end position="86"/>
    </location>
</feature>
<feature type="transmembrane region" description="Helical" evidence="1">
    <location>
        <begin position="230"/>
        <end position="250"/>
    </location>
</feature>
<protein>
    <recommendedName>
        <fullName evidence="4">MFS transporter</fullName>
    </recommendedName>
</protein>
<evidence type="ECO:0000313" key="3">
    <source>
        <dbReference type="Proteomes" id="UP000825123"/>
    </source>
</evidence>
<name>A0A8D5ZJ63_9CREN</name>
<feature type="transmembrane region" description="Helical" evidence="1">
    <location>
        <begin position="155"/>
        <end position="173"/>
    </location>
</feature>
<proteinExistence type="predicted"/>
<dbReference type="InterPro" id="IPR052528">
    <property type="entry name" value="Sugar_transport-like"/>
</dbReference>
<feature type="transmembrane region" description="Helical" evidence="1">
    <location>
        <begin position="285"/>
        <end position="304"/>
    </location>
</feature>
<gene>
    <name evidence="2" type="ORF">KN1_13170</name>
</gene>
<feature type="transmembrane region" description="Helical" evidence="1">
    <location>
        <begin position="35"/>
        <end position="54"/>
    </location>
</feature>
<dbReference type="EMBL" id="AP024597">
    <property type="protein sequence ID" value="BCU70020.1"/>
    <property type="molecule type" value="Genomic_DNA"/>
</dbReference>
<dbReference type="GeneID" id="66163046"/>
<dbReference type="PANTHER" id="PTHR23526">
    <property type="entry name" value="INTEGRAL MEMBRANE TRANSPORT PROTEIN-RELATED"/>
    <property type="match status" value="1"/>
</dbReference>
<keyword evidence="1" id="KW-0812">Transmembrane</keyword>
<keyword evidence="1" id="KW-1133">Transmembrane helix</keyword>
<dbReference type="KEGG" id="csty:KN1_13170"/>